<evidence type="ECO:0000313" key="9">
    <source>
        <dbReference type="EMBL" id="TPX32898.1"/>
    </source>
</evidence>
<gene>
    <name evidence="9" type="ORF">SmJEL517_g04044</name>
</gene>
<proteinExistence type="inferred from homology"/>
<dbReference type="AlphaFoldDB" id="A0A507C0K6"/>
<evidence type="ECO:0000256" key="7">
    <source>
        <dbReference type="RuleBase" id="RU365072"/>
    </source>
</evidence>
<evidence type="ECO:0000256" key="6">
    <source>
        <dbReference type="ARBA" id="ARBA00023242"/>
    </source>
</evidence>
<dbReference type="GeneID" id="42005269"/>
<comment type="function">
    <text evidence="7">Functions as a component of the nuclear pore complex (NPC).</text>
</comment>
<dbReference type="EMBL" id="QEAO01000025">
    <property type="protein sequence ID" value="TPX32898.1"/>
    <property type="molecule type" value="Genomic_DNA"/>
</dbReference>
<comment type="caution">
    <text evidence="9">The sequence shown here is derived from an EMBL/GenBank/DDBJ whole genome shotgun (WGS) entry which is preliminary data.</text>
</comment>
<dbReference type="RefSeq" id="XP_031024027.1">
    <property type="nucleotide sequence ID" value="XM_031169972.1"/>
</dbReference>
<dbReference type="InterPro" id="IPR007252">
    <property type="entry name" value="Nup84/Nup107"/>
</dbReference>
<evidence type="ECO:0000256" key="1">
    <source>
        <dbReference type="ARBA" id="ARBA00022448"/>
    </source>
</evidence>
<dbReference type="GO" id="GO:0006606">
    <property type="term" value="P:protein import into nucleus"/>
    <property type="evidence" value="ECO:0007669"/>
    <property type="project" value="TreeGrafter"/>
</dbReference>
<keyword evidence="5 7" id="KW-0906">Nuclear pore complex</keyword>
<keyword evidence="2" id="KW-0509">mRNA transport</keyword>
<dbReference type="GO" id="GO:0000973">
    <property type="term" value="P:post-transcriptional tethering of RNA polymerase II gene DNA at nuclear periphery"/>
    <property type="evidence" value="ECO:0007669"/>
    <property type="project" value="TreeGrafter"/>
</dbReference>
<keyword evidence="3" id="KW-0653">Protein transport</keyword>
<evidence type="ECO:0000256" key="8">
    <source>
        <dbReference type="SAM" id="MobiDB-lite"/>
    </source>
</evidence>
<dbReference type="PANTHER" id="PTHR13003:SF2">
    <property type="entry name" value="NUCLEAR PORE COMPLEX PROTEIN NUP107"/>
    <property type="match status" value="1"/>
</dbReference>
<protein>
    <recommendedName>
        <fullName evidence="7">Nuclear pore complex protein</fullName>
    </recommendedName>
</protein>
<dbReference type="Gene3D" id="1.20.190.50">
    <property type="match status" value="1"/>
</dbReference>
<evidence type="ECO:0000256" key="3">
    <source>
        <dbReference type="ARBA" id="ARBA00022927"/>
    </source>
</evidence>
<name>A0A507C0K6_9FUNG</name>
<evidence type="ECO:0000313" key="10">
    <source>
        <dbReference type="Proteomes" id="UP000319731"/>
    </source>
</evidence>
<feature type="region of interest" description="Disordered" evidence="8">
    <location>
        <begin position="1"/>
        <end position="29"/>
    </location>
</feature>
<comment type="subcellular location">
    <subcellularLocation>
        <location evidence="7">Nucleus</location>
        <location evidence="7">Nuclear pore complex</location>
    </subcellularLocation>
    <subcellularLocation>
        <location evidence="7">Nucleus membrane</location>
    </subcellularLocation>
</comment>
<keyword evidence="7" id="KW-0472">Membrane</keyword>
<comment type="subunit">
    <text evidence="7">Part of the nuclear pore complex (NPC).</text>
</comment>
<dbReference type="Proteomes" id="UP000319731">
    <property type="component" value="Unassembled WGS sequence"/>
</dbReference>
<dbReference type="GO" id="GO:0006406">
    <property type="term" value="P:mRNA export from nucleus"/>
    <property type="evidence" value="ECO:0007669"/>
    <property type="project" value="TreeGrafter"/>
</dbReference>
<dbReference type="Gene3D" id="1.10.3450.20">
    <property type="match status" value="1"/>
</dbReference>
<evidence type="ECO:0000256" key="2">
    <source>
        <dbReference type="ARBA" id="ARBA00022816"/>
    </source>
</evidence>
<comment type="similarity">
    <text evidence="7">Belongs to the nucleoporin Nup84/Nup107 family.</text>
</comment>
<dbReference type="GO" id="GO:0017056">
    <property type="term" value="F:structural constituent of nuclear pore"/>
    <property type="evidence" value="ECO:0007669"/>
    <property type="project" value="UniProtKB-UniRule"/>
</dbReference>
<keyword evidence="6 7" id="KW-0539">Nucleus</keyword>
<dbReference type="STRING" id="1806994.A0A507C0K6"/>
<dbReference type="OrthoDB" id="3098at2759"/>
<accession>A0A507C0K6</accession>
<reference evidence="9 10" key="1">
    <citation type="journal article" date="2019" name="Sci. Rep.">
        <title>Comparative genomics of chytrid fungi reveal insights into the obligate biotrophic and pathogenic lifestyle of Synchytrium endobioticum.</title>
        <authorList>
            <person name="van de Vossenberg B.T.L.H."/>
            <person name="Warris S."/>
            <person name="Nguyen H.D.T."/>
            <person name="van Gent-Pelzer M.P.E."/>
            <person name="Joly D.L."/>
            <person name="van de Geest H.C."/>
            <person name="Bonants P.J.M."/>
            <person name="Smith D.S."/>
            <person name="Levesque C.A."/>
            <person name="van der Lee T.A.J."/>
        </authorList>
    </citation>
    <scope>NUCLEOTIDE SEQUENCE [LARGE SCALE GENOMIC DNA]</scope>
    <source>
        <strain evidence="9 10">JEL517</strain>
    </source>
</reference>
<keyword evidence="10" id="KW-1185">Reference proteome</keyword>
<dbReference type="Pfam" id="PF04121">
    <property type="entry name" value="Nup84_Nup100"/>
    <property type="match status" value="1"/>
</dbReference>
<evidence type="ECO:0000256" key="5">
    <source>
        <dbReference type="ARBA" id="ARBA00023132"/>
    </source>
</evidence>
<dbReference type="GO" id="GO:0031965">
    <property type="term" value="C:nuclear membrane"/>
    <property type="evidence" value="ECO:0007669"/>
    <property type="project" value="UniProtKB-SubCell"/>
</dbReference>
<evidence type="ECO:0000256" key="4">
    <source>
        <dbReference type="ARBA" id="ARBA00023010"/>
    </source>
</evidence>
<dbReference type="PANTHER" id="PTHR13003">
    <property type="entry name" value="NUP107-RELATED"/>
    <property type="match status" value="1"/>
</dbReference>
<sequence length="846" mass="97004">MSFPSRTPLSERYASTPLQGKGMAGADTSRSSKALAEFDSVFASNSKRMRPMATPYAAASTQKVPLSLRAAKLNQPARPVVSRPHDEINLGDEHDTFAILLESAPANYEELQLVKSFQEFCDARIRALRNVDEVDSARIRAQNEEVHIWELERHTWDLIQRLLDFRLQDVDHDMQENGSIHAYSGDFKLAQRAIELDSQLQEHTLVVKWLEDILPPYLGIDVRPGAWSATGTHVSSRTPSDTIITEMDPDAPNRQKRKLVEEDQTYQDEFNRAVFEYIRRGQYETAYDLCVSCGQPWRTASLLGVSRYRDGVVDDLELETGEGNQNVDLWKAVCYAISCDDSFDKNERATYAVLGGDIHNALPVCETWEDVIWLHYTILVQRGIEDALRRQPQPTDDVDAITLRIPTEVKDAATIFLDLCNGSRPDLREVANEQIRLLQSFFIMNRLDEYLRKLVAIVSDSDIRRSLSMTKHLPNILRIAVHLVLILRNTDRPTDEATSDVLIRKYIQMLIAGGRHKHIALFTSNLPREEQTTLYSHFLADNLESRETRHQYFRQAFQHGLDYHQICRQTVRIILERGILKEAVPTGATSVAISELSVPLSEVDAVMIRALEWVAFEEQQRQDLVTYCNILLRRFLIHGRMNAAKSSMRSVPLHFIPREWIPRTELGGGGRDANKPRTAVESIADEYVKYMNLLDVYALYAEWVMEFNRLPVRAESADVDLANYLRRATTDLETKIEALLDSDWFDEEDMKDKSDDVKTEFRILRDLYIPEVVFILHRILFETRDIQPGNLDKSLRIAETVARRDGPWKEMQRANKLDKFMQMLRNSALQALNGQTATPWSSPQTV</sequence>
<keyword evidence="1 7" id="KW-0813">Transport</keyword>
<keyword evidence="4 7" id="KW-0811">Translocation</keyword>
<dbReference type="GO" id="GO:0031080">
    <property type="term" value="C:nuclear pore outer ring"/>
    <property type="evidence" value="ECO:0007669"/>
    <property type="project" value="TreeGrafter"/>
</dbReference>
<organism evidence="9 10">
    <name type="scientific">Synchytrium microbalum</name>
    <dbReference type="NCBI Taxonomy" id="1806994"/>
    <lineage>
        <taxon>Eukaryota</taxon>
        <taxon>Fungi</taxon>
        <taxon>Fungi incertae sedis</taxon>
        <taxon>Chytridiomycota</taxon>
        <taxon>Chytridiomycota incertae sedis</taxon>
        <taxon>Chytridiomycetes</taxon>
        <taxon>Synchytriales</taxon>
        <taxon>Synchytriaceae</taxon>
        <taxon>Synchytrium</taxon>
    </lineage>
</organism>